<keyword evidence="1" id="KW-0812">Transmembrane</keyword>
<feature type="transmembrane region" description="Helical" evidence="1">
    <location>
        <begin position="16"/>
        <end position="36"/>
    </location>
</feature>
<evidence type="ECO:0000259" key="2">
    <source>
        <dbReference type="Pfam" id="PF07811"/>
    </source>
</evidence>
<evidence type="ECO:0000313" key="3">
    <source>
        <dbReference type="EMBL" id="MFC0634447.1"/>
    </source>
</evidence>
<keyword evidence="1" id="KW-1133">Transmembrane helix</keyword>
<dbReference type="InterPro" id="IPR012495">
    <property type="entry name" value="TadE-like_dom"/>
</dbReference>
<dbReference type="Pfam" id="PF07811">
    <property type="entry name" value="TadE"/>
    <property type="match status" value="1"/>
</dbReference>
<protein>
    <submittedName>
        <fullName evidence="3">TadE/TadG family type IV pilus assembly protein</fullName>
    </submittedName>
</protein>
<dbReference type="Proteomes" id="UP001589906">
    <property type="component" value="Unassembled WGS sequence"/>
</dbReference>
<dbReference type="EMBL" id="JBHLSW010000007">
    <property type="protein sequence ID" value="MFC0634447.1"/>
    <property type="molecule type" value="Genomic_DNA"/>
</dbReference>
<organism evidence="3 4">
    <name type="scientific">Brevundimonas balnearis</name>
    <dbReference type="NCBI Taxonomy" id="1572858"/>
    <lineage>
        <taxon>Bacteria</taxon>
        <taxon>Pseudomonadati</taxon>
        <taxon>Pseudomonadota</taxon>
        <taxon>Alphaproteobacteria</taxon>
        <taxon>Caulobacterales</taxon>
        <taxon>Caulobacteraceae</taxon>
        <taxon>Brevundimonas</taxon>
    </lineage>
</organism>
<comment type="caution">
    <text evidence="3">The sequence shown here is derived from an EMBL/GenBank/DDBJ whole genome shotgun (WGS) entry which is preliminary data.</text>
</comment>
<evidence type="ECO:0000313" key="4">
    <source>
        <dbReference type="Proteomes" id="UP001589906"/>
    </source>
</evidence>
<sequence length="177" mass="19353">MRAIRRLGGLPQARDGVAAVEFALIAPLMILMYFGIAEFTEAYMAQKRAGHVASVIADLTSQETALNQDMVDDIFAAGEHIMDPFTATTLSQRLTSIERRANGTTAVQWSRTRGSGSFGSTAAIPIPDDVLENGETIIVAEVQYAYTSTAAELLPGEVTFRSRYYLRPRLTNRITCC</sequence>
<proteinExistence type="predicted"/>
<accession>A0ABV6R624</accession>
<name>A0ABV6R624_9CAUL</name>
<keyword evidence="4" id="KW-1185">Reference proteome</keyword>
<gene>
    <name evidence="3" type="ORF">ACFFGE_11245</name>
</gene>
<evidence type="ECO:0000256" key="1">
    <source>
        <dbReference type="SAM" id="Phobius"/>
    </source>
</evidence>
<dbReference type="RefSeq" id="WP_376836493.1">
    <property type="nucleotide sequence ID" value="NZ_JBHLSW010000007.1"/>
</dbReference>
<reference evidence="3 4" key="1">
    <citation type="submission" date="2024-09" db="EMBL/GenBank/DDBJ databases">
        <authorList>
            <person name="Sun Q."/>
            <person name="Mori K."/>
        </authorList>
    </citation>
    <scope>NUCLEOTIDE SEQUENCE [LARGE SCALE GENOMIC DNA]</scope>
    <source>
        <strain evidence="3 4">NCAIM B.02621</strain>
    </source>
</reference>
<keyword evidence="1" id="KW-0472">Membrane</keyword>
<feature type="domain" description="TadE-like" evidence="2">
    <location>
        <begin position="16"/>
        <end position="57"/>
    </location>
</feature>